<dbReference type="OrthoDB" id="9808590at2"/>
<organism evidence="10 11">
    <name type="scientific">Clostridium acidisoli DSM 12555</name>
    <dbReference type="NCBI Taxonomy" id="1121291"/>
    <lineage>
        <taxon>Bacteria</taxon>
        <taxon>Bacillati</taxon>
        <taxon>Bacillota</taxon>
        <taxon>Clostridia</taxon>
        <taxon>Eubacteriales</taxon>
        <taxon>Clostridiaceae</taxon>
        <taxon>Clostridium</taxon>
    </lineage>
</organism>
<dbReference type="AlphaFoldDB" id="A0A1W1XC46"/>
<dbReference type="Gene3D" id="3.40.50.2000">
    <property type="entry name" value="Glycogen Phosphorylase B"/>
    <property type="match status" value="2"/>
</dbReference>
<feature type="domain" description="Glycosyl transferase family 1" evidence="8">
    <location>
        <begin position="291"/>
        <end position="437"/>
    </location>
</feature>
<dbReference type="NCBIfam" id="NF001898">
    <property type="entry name" value="PRK00654.1-1"/>
    <property type="match status" value="1"/>
</dbReference>
<comment type="similarity">
    <text evidence="3 7">Belongs to the glycosyltransferase 1 family. Bacterial/plant glycogen synthase subfamily.</text>
</comment>
<evidence type="ECO:0000256" key="3">
    <source>
        <dbReference type="ARBA" id="ARBA00010281"/>
    </source>
</evidence>
<feature type="domain" description="Starch synthase catalytic" evidence="9">
    <location>
        <begin position="2"/>
        <end position="237"/>
    </location>
</feature>
<evidence type="ECO:0000259" key="8">
    <source>
        <dbReference type="Pfam" id="PF00534"/>
    </source>
</evidence>
<evidence type="ECO:0000256" key="1">
    <source>
        <dbReference type="ARBA" id="ARBA00001478"/>
    </source>
</evidence>
<protein>
    <recommendedName>
        <fullName evidence="7">Glycogen synthase</fullName>
        <ecNumber evidence="7">2.4.1.21</ecNumber>
    </recommendedName>
    <alternativeName>
        <fullName evidence="7">Starch [bacterial glycogen] synthase</fullName>
    </alternativeName>
</protein>
<dbReference type="InterPro" id="IPR013534">
    <property type="entry name" value="Starch_synth_cat_dom"/>
</dbReference>
<dbReference type="RefSeq" id="WP_084114780.1">
    <property type="nucleotide sequence ID" value="NZ_FWXH01000003.1"/>
</dbReference>
<gene>
    <name evidence="7" type="primary">glgA</name>
    <name evidence="10" type="ORF">SAMN02745134_01282</name>
</gene>
<sequence>MNILFTASECFPFIKTGGLADVAFALPKALRKIGIDARVILPKYSAISDYFKGRMQHIANFEVPVGWRQKFCGLEYLEHDSIPFYFIDNEYYFYRNDAYGYYDDAERFGYFSRAVLESINYMGYFTPNVIHCNDWQTGMIPVLLKDVFRFSPRLNNIKTVFTIHNLKYQGVFDKNILSELLCLDNGYFNEDALKFYDGVSYMKGGIKFSDKVSTVSTSYSNEIQSPFYGEGLDGLIRSRNWDLWGIVNGIDYDIYNPNTDKDISTHYDADKFYNKIQNKLDLQKLLNLPVRQDVPVIGIVSRLVDQKGFDLISFILEDLLQDEVQIVVLGTGDPKYENMFKYFSYKYPHKFSANIMFDNSLAQKIYAGSDMFLMPSLFEPCGIGQLIALRYGTIPIVRETGGLRDTVQSFNEVDGSGNGFSFANYNANDMLYTIRRAEYFYYNRKDIWRNLVYKAMKEDNSWTKSAHKYAELYSYLC</sequence>
<dbReference type="EMBL" id="FWXH01000003">
    <property type="protein sequence ID" value="SMC21412.1"/>
    <property type="molecule type" value="Genomic_DNA"/>
</dbReference>
<dbReference type="NCBIfam" id="TIGR02095">
    <property type="entry name" value="glgA"/>
    <property type="match status" value="1"/>
</dbReference>
<dbReference type="PANTHER" id="PTHR45825">
    <property type="entry name" value="GRANULE-BOUND STARCH SYNTHASE 1, CHLOROPLASTIC/AMYLOPLASTIC"/>
    <property type="match status" value="1"/>
</dbReference>
<evidence type="ECO:0000256" key="6">
    <source>
        <dbReference type="ARBA" id="ARBA00023056"/>
    </source>
</evidence>
<dbReference type="Pfam" id="PF08323">
    <property type="entry name" value="Glyco_transf_5"/>
    <property type="match status" value="1"/>
</dbReference>
<dbReference type="InterPro" id="IPR001296">
    <property type="entry name" value="Glyco_trans_1"/>
</dbReference>
<evidence type="ECO:0000256" key="4">
    <source>
        <dbReference type="ARBA" id="ARBA00022676"/>
    </source>
</evidence>
<evidence type="ECO:0000313" key="10">
    <source>
        <dbReference type="EMBL" id="SMC21412.1"/>
    </source>
</evidence>
<dbReference type="InterPro" id="IPR011835">
    <property type="entry name" value="GS/SS"/>
</dbReference>
<evidence type="ECO:0000259" key="9">
    <source>
        <dbReference type="Pfam" id="PF08323"/>
    </source>
</evidence>
<dbReference type="GO" id="GO:0005978">
    <property type="term" value="P:glycogen biosynthetic process"/>
    <property type="evidence" value="ECO:0007669"/>
    <property type="project" value="UniProtKB-UniRule"/>
</dbReference>
<dbReference type="CDD" id="cd03791">
    <property type="entry name" value="GT5_Glycogen_synthase_DULL1-like"/>
    <property type="match status" value="1"/>
</dbReference>
<keyword evidence="11" id="KW-1185">Reference proteome</keyword>
<dbReference type="STRING" id="1121291.SAMN02745134_01282"/>
<dbReference type="EC" id="2.4.1.21" evidence="7"/>
<keyword evidence="6 7" id="KW-0320">Glycogen biosynthesis</keyword>
<comment type="function">
    <text evidence="2 7">Synthesizes alpha-1,4-glucan chains using ADP-glucose.</text>
</comment>
<evidence type="ECO:0000256" key="5">
    <source>
        <dbReference type="ARBA" id="ARBA00022679"/>
    </source>
</evidence>
<name>A0A1W1XC46_9CLOT</name>
<evidence type="ECO:0000256" key="7">
    <source>
        <dbReference type="HAMAP-Rule" id="MF_00484"/>
    </source>
</evidence>
<dbReference type="HAMAP" id="MF_00484">
    <property type="entry name" value="Glycogen_synth"/>
    <property type="match status" value="1"/>
</dbReference>
<accession>A0A1W1XC46</accession>
<dbReference type="Proteomes" id="UP000192468">
    <property type="component" value="Unassembled WGS sequence"/>
</dbReference>
<keyword evidence="4 7" id="KW-0328">Glycosyltransferase</keyword>
<dbReference type="PANTHER" id="PTHR45825:SF11">
    <property type="entry name" value="ALPHA AMYLASE DOMAIN-CONTAINING PROTEIN"/>
    <property type="match status" value="1"/>
</dbReference>
<evidence type="ECO:0000256" key="2">
    <source>
        <dbReference type="ARBA" id="ARBA00002764"/>
    </source>
</evidence>
<reference evidence="10 11" key="1">
    <citation type="submission" date="2017-04" db="EMBL/GenBank/DDBJ databases">
        <authorList>
            <person name="Afonso C.L."/>
            <person name="Miller P.J."/>
            <person name="Scott M.A."/>
            <person name="Spackman E."/>
            <person name="Goraichik I."/>
            <person name="Dimitrov K.M."/>
            <person name="Suarez D.L."/>
            <person name="Swayne D.E."/>
        </authorList>
    </citation>
    <scope>NUCLEOTIDE SEQUENCE [LARGE SCALE GENOMIC DNA]</scope>
    <source>
        <strain evidence="10 11">DSM 12555</strain>
    </source>
</reference>
<dbReference type="Pfam" id="PF00534">
    <property type="entry name" value="Glycos_transf_1"/>
    <property type="match status" value="1"/>
</dbReference>
<dbReference type="SUPFAM" id="SSF53756">
    <property type="entry name" value="UDP-Glycosyltransferase/glycogen phosphorylase"/>
    <property type="match status" value="1"/>
</dbReference>
<comment type="pathway">
    <text evidence="7">Glycan biosynthesis; glycogen biosynthesis.</text>
</comment>
<dbReference type="GO" id="GO:0004373">
    <property type="term" value="F:alpha-1,4-glucan glucosyltransferase (UDP-glucose donor) activity"/>
    <property type="evidence" value="ECO:0007669"/>
    <property type="project" value="InterPro"/>
</dbReference>
<comment type="catalytic activity">
    <reaction evidence="1 7">
        <text>[(1-&gt;4)-alpha-D-glucosyl](n) + ADP-alpha-D-glucose = [(1-&gt;4)-alpha-D-glucosyl](n+1) + ADP + H(+)</text>
        <dbReference type="Rhea" id="RHEA:18189"/>
        <dbReference type="Rhea" id="RHEA-COMP:9584"/>
        <dbReference type="Rhea" id="RHEA-COMP:9587"/>
        <dbReference type="ChEBI" id="CHEBI:15378"/>
        <dbReference type="ChEBI" id="CHEBI:15444"/>
        <dbReference type="ChEBI" id="CHEBI:57498"/>
        <dbReference type="ChEBI" id="CHEBI:456216"/>
        <dbReference type="EC" id="2.4.1.21"/>
    </reaction>
</comment>
<feature type="binding site" evidence="7">
    <location>
        <position position="15"/>
    </location>
    <ligand>
        <name>ADP-alpha-D-glucose</name>
        <dbReference type="ChEBI" id="CHEBI:57498"/>
    </ligand>
</feature>
<keyword evidence="5 7" id="KW-0808">Transferase</keyword>
<dbReference type="UniPathway" id="UPA00164"/>
<proteinExistence type="inferred from homology"/>
<dbReference type="GO" id="GO:0009011">
    <property type="term" value="F:alpha-1,4-glucan glucosyltransferase (ADP-glucose donor) activity"/>
    <property type="evidence" value="ECO:0007669"/>
    <property type="project" value="UniProtKB-UniRule"/>
</dbReference>
<evidence type="ECO:0000313" key="11">
    <source>
        <dbReference type="Proteomes" id="UP000192468"/>
    </source>
</evidence>